<protein>
    <recommendedName>
        <fullName evidence="2">Restriction endonuclease</fullName>
    </recommendedName>
</protein>
<organism evidence="1">
    <name type="scientific">Edaphobacter paludis</name>
    <dbReference type="NCBI Taxonomy" id="3035702"/>
    <lineage>
        <taxon>Bacteria</taxon>
        <taxon>Pseudomonadati</taxon>
        <taxon>Acidobacteriota</taxon>
        <taxon>Terriglobia</taxon>
        <taxon>Terriglobales</taxon>
        <taxon>Acidobacteriaceae</taxon>
        <taxon>Edaphobacter</taxon>
    </lineage>
</organism>
<dbReference type="RefSeq" id="WP_348266189.1">
    <property type="nucleotide sequence ID" value="NZ_CP121194.1"/>
</dbReference>
<reference evidence="1" key="1">
    <citation type="submission" date="2023-03" db="EMBL/GenBank/DDBJ databases">
        <title>Edaphobacter sp.</title>
        <authorList>
            <person name="Huber K.J."/>
            <person name="Papendorf J."/>
            <person name="Pilke C."/>
            <person name="Bunk B."/>
            <person name="Sproeer C."/>
            <person name="Pester M."/>
        </authorList>
    </citation>
    <scope>NUCLEOTIDE SEQUENCE</scope>
    <source>
        <strain evidence="1">DSM 109919</strain>
    </source>
</reference>
<dbReference type="KEGG" id="epl:P4G45_09240"/>
<evidence type="ECO:0000313" key="1">
    <source>
        <dbReference type="EMBL" id="XBH08679.1"/>
    </source>
</evidence>
<sequence>MAKGKNKSTYGEDVLAAYLTANGVAFEREPQLPGVAQLIDFVIHHPTHGKILLEVKDIVNSMPPLGFSTFDPYKPIREHIEEGTRKFKSTANYVCGLVLAAPPGSFVQLNDPNYMLGAMYGDLGFRVPFDPEGRRSADAEVTSEFLIGKGKMVRPSRLQNTRIAALISIQEFAVWHLAMRKYMHTDDGGPKQERIQEIYNGTAGLPDDIEARETGITVWENAVASKKLPPDLFRGEMDAWYEFSESHQTLAFVGERRRSLDVDKQR</sequence>
<dbReference type="EMBL" id="CP121194">
    <property type="protein sequence ID" value="XBH08679.1"/>
    <property type="molecule type" value="Genomic_DNA"/>
</dbReference>
<dbReference type="AlphaFoldDB" id="A0AAU7CUJ2"/>
<gene>
    <name evidence="1" type="ORF">P4G45_09240</name>
</gene>
<proteinExistence type="predicted"/>
<name>A0AAU7CUJ2_9BACT</name>
<evidence type="ECO:0008006" key="2">
    <source>
        <dbReference type="Google" id="ProtNLM"/>
    </source>
</evidence>
<accession>A0AAU7CUJ2</accession>